<dbReference type="Pfam" id="PF00300">
    <property type="entry name" value="His_Phos_1"/>
    <property type="match status" value="1"/>
</dbReference>
<dbReference type="Gene3D" id="3.40.50.1240">
    <property type="entry name" value="Phosphoglycerate mutase-like"/>
    <property type="match status" value="1"/>
</dbReference>
<sequence>MELIFMRHGKAEDHALRPSDFERELTEEGRSRTLTVAAGLQQCLGEQKPRIWCSPLVRTRQTAEIVAGVLGGLEIELNEDIPDGHLHRLARGWSALNEDESLLIVGHEPHLSRWIAHLSGVVLPMKPACVAGLIVHPDKPTQGKLRWFAHPDVLGRVGTSTQMA</sequence>
<dbReference type="SUPFAM" id="SSF53254">
    <property type="entry name" value="Phosphoglycerate mutase-like"/>
    <property type="match status" value="1"/>
</dbReference>
<protein>
    <submittedName>
        <fullName evidence="1">Phosphohistidine phosphatase SixA</fullName>
    </submittedName>
</protein>
<dbReference type="InterPro" id="IPR004449">
    <property type="entry name" value="SixA"/>
</dbReference>
<evidence type="ECO:0000313" key="1">
    <source>
        <dbReference type="EMBL" id="MEK8088598.1"/>
    </source>
</evidence>
<proteinExistence type="predicted"/>
<reference evidence="1 2" key="1">
    <citation type="submission" date="2024-04" db="EMBL/GenBank/DDBJ databases">
        <authorList>
            <person name="Abashina T."/>
            <person name="Shaikin A."/>
        </authorList>
    </citation>
    <scope>NUCLEOTIDE SEQUENCE [LARGE SCALE GENOMIC DNA]</scope>
    <source>
        <strain evidence="1 2">AAFK</strain>
    </source>
</reference>
<dbReference type="CDD" id="cd07067">
    <property type="entry name" value="HP_PGM_like"/>
    <property type="match status" value="1"/>
</dbReference>
<gene>
    <name evidence="1" type="primary">sixA</name>
    <name evidence="1" type="ORF">WOB96_02360</name>
</gene>
<dbReference type="Proteomes" id="UP001446205">
    <property type="component" value="Unassembled WGS sequence"/>
</dbReference>
<dbReference type="InterPro" id="IPR029033">
    <property type="entry name" value="His_PPase_superfam"/>
</dbReference>
<name>A0ABU9D4X1_9PROT</name>
<dbReference type="EMBL" id="JBBPCO010000002">
    <property type="protein sequence ID" value="MEK8088598.1"/>
    <property type="molecule type" value="Genomic_DNA"/>
</dbReference>
<dbReference type="SMART" id="SM00855">
    <property type="entry name" value="PGAM"/>
    <property type="match status" value="1"/>
</dbReference>
<dbReference type="NCBIfam" id="TIGR00249">
    <property type="entry name" value="sixA"/>
    <property type="match status" value="1"/>
</dbReference>
<dbReference type="RefSeq" id="WP_341369664.1">
    <property type="nucleotide sequence ID" value="NZ_JBBPCO010000002.1"/>
</dbReference>
<dbReference type="InterPro" id="IPR013078">
    <property type="entry name" value="His_Pase_superF_clade-1"/>
</dbReference>
<keyword evidence="2" id="KW-1185">Reference proteome</keyword>
<organism evidence="1 2">
    <name type="scientific">Thermithiobacillus plumbiphilus</name>
    <dbReference type="NCBI Taxonomy" id="1729899"/>
    <lineage>
        <taxon>Bacteria</taxon>
        <taxon>Pseudomonadati</taxon>
        <taxon>Pseudomonadota</taxon>
        <taxon>Acidithiobacillia</taxon>
        <taxon>Acidithiobacillales</taxon>
        <taxon>Thermithiobacillaceae</taxon>
        <taxon>Thermithiobacillus</taxon>
    </lineage>
</organism>
<comment type="caution">
    <text evidence="1">The sequence shown here is derived from an EMBL/GenBank/DDBJ whole genome shotgun (WGS) entry which is preliminary data.</text>
</comment>
<accession>A0ABU9D4X1</accession>
<evidence type="ECO:0000313" key="2">
    <source>
        <dbReference type="Proteomes" id="UP001446205"/>
    </source>
</evidence>